<feature type="non-terminal residue" evidence="1">
    <location>
        <position position="1"/>
    </location>
</feature>
<protein>
    <recommendedName>
        <fullName evidence="2">Reverse transcriptase domain-containing protein</fullName>
    </recommendedName>
</protein>
<reference evidence="1" key="1">
    <citation type="journal article" date="2014" name="Front. Microbiol.">
        <title>High frequency of phylogenetically diverse reductive dehalogenase-homologous genes in deep subseafloor sedimentary metagenomes.</title>
        <authorList>
            <person name="Kawai M."/>
            <person name="Futagami T."/>
            <person name="Toyoda A."/>
            <person name="Takaki Y."/>
            <person name="Nishi S."/>
            <person name="Hori S."/>
            <person name="Arai W."/>
            <person name="Tsubouchi T."/>
            <person name="Morono Y."/>
            <person name="Uchiyama I."/>
            <person name="Ito T."/>
            <person name="Fujiyama A."/>
            <person name="Inagaki F."/>
            <person name="Takami H."/>
        </authorList>
    </citation>
    <scope>NUCLEOTIDE SEQUENCE</scope>
    <source>
        <strain evidence="1">Expedition CK06-06</strain>
    </source>
</reference>
<proteinExistence type="predicted"/>
<accession>X1F6A3</accession>
<gene>
    <name evidence="1" type="ORF">S03H2_20940</name>
</gene>
<comment type="caution">
    <text evidence="1">The sequence shown here is derived from an EMBL/GenBank/DDBJ whole genome shotgun (WGS) entry which is preliminary data.</text>
</comment>
<dbReference type="AlphaFoldDB" id="X1F6A3"/>
<evidence type="ECO:0008006" key="2">
    <source>
        <dbReference type="Google" id="ProtNLM"/>
    </source>
</evidence>
<name>X1F6A3_9ZZZZ</name>
<evidence type="ECO:0000313" key="1">
    <source>
        <dbReference type="EMBL" id="GAH41166.1"/>
    </source>
</evidence>
<sequence length="76" mass="8968">KSFFDVVNHDYLMSILYRKVKDERLLRLIRKYLKAGMTLYDAEINREEGTPQGSLCKASHKLPYAKLRISFLMQSK</sequence>
<organism evidence="1">
    <name type="scientific">marine sediment metagenome</name>
    <dbReference type="NCBI Taxonomy" id="412755"/>
    <lineage>
        <taxon>unclassified sequences</taxon>
        <taxon>metagenomes</taxon>
        <taxon>ecological metagenomes</taxon>
    </lineage>
</organism>
<dbReference type="EMBL" id="BARU01011099">
    <property type="protein sequence ID" value="GAH41166.1"/>
    <property type="molecule type" value="Genomic_DNA"/>
</dbReference>